<evidence type="ECO:0000313" key="3">
    <source>
        <dbReference type="WBParaSite" id="nRc.2.0.1.t20502-RA"/>
    </source>
</evidence>
<feature type="region of interest" description="Disordered" evidence="1">
    <location>
        <begin position="1"/>
        <end position="20"/>
    </location>
</feature>
<evidence type="ECO:0000256" key="1">
    <source>
        <dbReference type="SAM" id="MobiDB-lite"/>
    </source>
</evidence>
<protein>
    <submittedName>
        <fullName evidence="3">Uncharacterized protein</fullName>
    </submittedName>
</protein>
<sequence>QLYTDDQEANFIGDNPQPSNSVTIDQTPFNTYQNSNFVPNYSLEEIYEIWRMALPIEDIYVNEKLSRLKSLLRLNGVLRNSYKAYKVRVINNAIIFPRFLSAQESHFDGLDFLPSGLKIIRLTEFSTSVRVELHPNNSEDPKTIDNFK</sequence>
<evidence type="ECO:0000313" key="2">
    <source>
        <dbReference type="Proteomes" id="UP000887565"/>
    </source>
</evidence>
<dbReference type="Proteomes" id="UP000887565">
    <property type="component" value="Unplaced"/>
</dbReference>
<dbReference type="WBParaSite" id="nRc.2.0.1.t20502-RA">
    <property type="protein sequence ID" value="nRc.2.0.1.t20502-RA"/>
    <property type="gene ID" value="nRc.2.0.1.g20502"/>
</dbReference>
<reference evidence="3" key="1">
    <citation type="submission" date="2022-11" db="UniProtKB">
        <authorList>
            <consortium name="WormBaseParasite"/>
        </authorList>
    </citation>
    <scope>IDENTIFICATION</scope>
</reference>
<organism evidence="2 3">
    <name type="scientific">Romanomermis culicivorax</name>
    <name type="common">Nematode worm</name>
    <dbReference type="NCBI Taxonomy" id="13658"/>
    <lineage>
        <taxon>Eukaryota</taxon>
        <taxon>Metazoa</taxon>
        <taxon>Ecdysozoa</taxon>
        <taxon>Nematoda</taxon>
        <taxon>Enoplea</taxon>
        <taxon>Dorylaimia</taxon>
        <taxon>Mermithida</taxon>
        <taxon>Mermithoidea</taxon>
        <taxon>Mermithidae</taxon>
        <taxon>Romanomermis</taxon>
    </lineage>
</organism>
<keyword evidence="2" id="KW-1185">Reference proteome</keyword>
<proteinExistence type="predicted"/>
<accession>A0A915J468</accession>
<dbReference type="AlphaFoldDB" id="A0A915J468"/>
<name>A0A915J468_ROMCU</name>